<evidence type="ECO:0000313" key="3">
    <source>
        <dbReference type="Proteomes" id="UP000643403"/>
    </source>
</evidence>
<dbReference type="PROSITE" id="PS51186">
    <property type="entry name" value="GNAT"/>
    <property type="match status" value="1"/>
</dbReference>
<evidence type="ECO:0000313" key="2">
    <source>
        <dbReference type="EMBL" id="GGZ59363.1"/>
    </source>
</evidence>
<name>A0ABQ3BWQ4_9GAMM</name>
<dbReference type="Gene3D" id="3.40.630.30">
    <property type="match status" value="1"/>
</dbReference>
<dbReference type="RefSeq" id="WP_189447657.1">
    <property type="nucleotide sequence ID" value="NZ_BMXY01000001.1"/>
</dbReference>
<dbReference type="InterPro" id="IPR051531">
    <property type="entry name" value="N-acetyltransferase"/>
</dbReference>
<dbReference type="Pfam" id="PF13302">
    <property type="entry name" value="Acetyltransf_3"/>
    <property type="match status" value="1"/>
</dbReference>
<organism evidence="2 3">
    <name type="scientific">Cognatilysobacter xinjiangensis</name>
    <dbReference type="NCBI Taxonomy" id="546892"/>
    <lineage>
        <taxon>Bacteria</taxon>
        <taxon>Pseudomonadati</taxon>
        <taxon>Pseudomonadota</taxon>
        <taxon>Gammaproteobacteria</taxon>
        <taxon>Lysobacterales</taxon>
        <taxon>Lysobacteraceae</taxon>
        <taxon>Cognatilysobacter</taxon>
    </lineage>
</organism>
<comment type="caution">
    <text evidence="2">The sequence shown here is derived from an EMBL/GenBank/DDBJ whole genome shotgun (WGS) entry which is preliminary data.</text>
</comment>
<dbReference type="InterPro" id="IPR000182">
    <property type="entry name" value="GNAT_dom"/>
</dbReference>
<feature type="domain" description="N-acetyltransferase" evidence="1">
    <location>
        <begin position="18"/>
        <end position="166"/>
    </location>
</feature>
<dbReference type="SUPFAM" id="SSF55729">
    <property type="entry name" value="Acyl-CoA N-acyltransferases (Nat)"/>
    <property type="match status" value="1"/>
</dbReference>
<dbReference type="EMBL" id="BMXY01000001">
    <property type="protein sequence ID" value="GGZ59363.1"/>
    <property type="molecule type" value="Genomic_DNA"/>
</dbReference>
<dbReference type="PANTHER" id="PTHR43792:SF13">
    <property type="entry name" value="ACETYLTRANSFERASE"/>
    <property type="match status" value="1"/>
</dbReference>
<gene>
    <name evidence="2" type="ORF">GCM10008101_11410</name>
</gene>
<protein>
    <recommendedName>
        <fullName evidence="1">N-acetyltransferase domain-containing protein</fullName>
    </recommendedName>
</protein>
<evidence type="ECO:0000259" key="1">
    <source>
        <dbReference type="PROSITE" id="PS51186"/>
    </source>
</evidence>
<accession>A0ABQ3BWQ4</accession>
<dbReference type="InterPro" id="IPR016181">
    <property type="entry name" value="Acyl_CoA_acyltransferase"/>
</dbReference>
<proteinExistence type="predicted"/>
<dbReference type="Proteomes" id="UP000643403">
    <property type="component" value="Unassembled WGS sequence"/>
</dbReference>
<keyword evidence="3" id="KW-1185">Reference proteome</keyword>
<dbReference type="PANTHER" id="PTHR43792">
    <property type="entry name" value="GNAT FAMILY, PUTATIVE (AFU_ORTHOLOGUE AFUA_3G00765)-RELATED-RELATED"/>
    <property type="match status" value="1"/>
</dbReference>
<sequence>MSHVAQSDQLELRLIDLPNLRRLAASERVELTGLRAVEDALPPARVAVDALAAFDSGTPAEWCVPFLMVSGNTVLGSCRFRTAPAGGRVEIGYGVAASQRGRGVATRAVERMLELATASGQVTEVVAHIVPDNAASSKVVSRLGFSKGELRADHDGEMVVVWSFRI</sequence>
<reference evidence="3" key="1">
    <citation type="journal article" date="2019" name="Int. J. Syst. Evol. Microbiol.">
        <title>The Global Catalogue of Microorganisms (GCM) 10K type strain sequencing project: providing services to taxonomists for standard genome sequencing and annotation.</title>
        <authorList>
            <consortium name="The Broad Institute Genomics Platform"/>
            <consortium name="The Broad Institute Genome Sequencing Center for Infectious Disease"/>
            <person name="Wu L."/>
            <person name="Ma J."/>
        </authorList>
    </citation>
    <scope>NUCLEOTIDE SEQUENCE [LARGE SCALE GENOMIC DNA]</scope>
    <source>
        <strain evidence="3">KCTC 22558</strain>
    </source>
</reference>